<dbReference type="RefSeq" id="WP_344809038.1">
    <property type="nucleotide sequence ID" value="NZ_BAABAB010000049.1"/>
</dbReference>
<organism evidence="1 2">
    <name type="scientific">Microlunatus ginsengisoli</name>
    <dbReference type="NCBI Taxonomy" id="363863"/>
    <lineage>
        <taxon>Bacteria</taxon>
        <taxon>Bacillati</taxon>
        <taxon>Actinomycetota</taxon>
        <taxon>Actinomycetes</taxon>
        <taxon>Propionibacteriales</taxon>
        <taxon>Propionibacteriaceae</taxon>
        <taxon>Microlunatus</taxon>
    </lineage>
</organism>
<keyword evidence="2" id="KW-1185">Reference proteome</keyword>
<dbReference type="Proteomes" id="UP001501490">
    <property type="component" value="Unassembled WGS sequence"/>
</dbReference>
<gene>
    <name evidence="1" type="ORF">GCM10022236_46170</name>
</gene>
<sequence length="136" mass="14845">MATWQEVVRLALALPETAESTSYGNVAWKVRGKGFIWERPLRTSDLKALGDEPPPAGPILAAYVDGLAEKEAVLAAYPDCCFTIAHFDGFPAVLVLLDEIDPSRLEELVVDAWLARAPRPLAADYLVTHPEKGSDE</sequence>
<dbReference type="Pfam" id="PF04237">
    <property type="entry name" value="YjbR"/>
    <property type="match status" value="1"/>
</dbReference>
<accession>A0ABP7AQX4</accession>
<dbReference type="GO" id="GO:0003677">
    <property type="term" value="F:DNA binding"/>
    <property type="evidence" value="ECO:0007669"/>
    <property type="project" value="UniProtKB-KW"/>
</dbReference>
<evidence type="ECO:0000313" key="2">
    <source>
        <dbReference type="Proteomes" id="UP001501490"/>
    </source>
</evidence>
<keyword evidence="1" id="KW-0238">DNA-binding</keyword>
<name>A0ABP7AQX4_9ACTN</name>
<proteinExistence type="predicted"/>
<evidence type="ECO:0000313" key="1">
    <source>
        <dbReference type="EMBL" id="GAA3638528.1"/>
    </source>
</evidence>
<comment type="caution">
    <text evidence="1">The sequence shown here is derived from an EMBL/GenBank/DDBJ whole genome shotgun (WGS) entry which is preliminary data.</text>
</comment>
<reference evidence="2" key="1">
    <citation type="journal article" date="2019" name="Int. J. Syst. Evol. Microbiol.">
        <title>The Global Catalogue of Microorganisms (GCM) 10K type strain sequencing project: providing services to taxonomists for standard genome sequencing and annotation.</title>
        <authorList>
            <consortium name="The Broad Institute Genomics Platform"/>
            <consortium name="The Broad Institute Genome Sequencing Center for Infectious Disease"/>
            <person name="Wu L."/>
            <person name="Ma J."/>
        </authorList>
    </citation>
    <scope>NUCLEOTIDE SEQUENCE [LARGE SCALE GENOMIC DNA]</scope>
    <source>
        <strain evidence="2">JCM 16929</strain>
    </source>
</reference>
<protein>
    <submittedName>
        <fullName evidence="1">MmcQ/YjbR family DNA-binding protein</fullName>
    </submittedName>
</protein>
<dbReference type="InterPro" id="IPR058532">
    <property type="entry name" value="YjbR/MT2646/Rv2570-like"/>
</dbReference>
<dbReference type="EMBL" id="BAABAB010000049">
    <property type="protein sequence ID" value="GAA3638528.1"/>
    <property type="molecule type" value="Genomic_DNA"/>
</dbReference>